<reference evidence="3 4" key="1">
    <citation type="submission" date="2017-09" db="EMBL/GenBank/DDBJ databases">
        <title>Depth-based differentiation of microbial function through sediment-hosted aquifers and enrichment of novel symbionts in the deep terrestrial subsurface.</title>
        <authorList>
            <person name="Probst A.J."/>
            <person name="Ladd B."/>
            <person name="Jarett J.K."/>
            <person name="Geller-Mcgrath D.E."/>
            <person name="Sieber C.M."/>
            <person name="Emerson J.B."/>
            <person name="Anantharaman K."/>
            <person name="Thomas B.C."/>
            <person name="Malmstrom R."/>
            <person name="Stieglmeier M."/>
            <person name="Klingl A."/>
            <person name="Woyke T."/>
            <person name="Ryan C.M."/>
            <person name="Banfield J.F."/>
        </authorList>
    </citation>
    <scope>NUCLEOTIDE SEQUENCE [LARGE SCALE GENOMIC DNA]</scope>
    <source>
        <strain evidence="3">CG11_big_fil_rev_8_21_14_0_20_40_15</strain>
    </source>
</reference>
<name>A0A2H0KS13_9BACT</name>
<gene>
    <name evidence="3" type="ORF">COV84_03855</name>
</gene>
<dbReference type="GO" id="GO:0016758">
    <property type="term" value="F:hexosyltransferase activity"/>
    <property type="evidence" value="ECO:0007669"/>
    <property type="project" value="TreeGrafter"/>
</dbReference>
<dbReference type="SUPFAM" id="SSF53756">
    <property type="entry name" value="UDP-Glycosyltransferase/glycogen phosphorylase"/>
    <property type="match status" value="1"/>
</dbReference>
<dbReference type="PANTHER" id="PTHR45947">
    <property type="entry name" value="SULFOQUINOVOSYL TRANSFERASE SQD2"/>
    <property type="match status" value="1"/>
</dbReference>
<dbReference type="InterPro" id="IPR001296">
    <property type="entry name" value="Glyco_trans_1"/>
</dbReference>
<comment type="caution">
    <text evidence="3">The sequence shown here is derived from an EMBL/GenBank/DDBJ whole genome shotgun (WGS) entry which is preliminary data.</text>
</comment>
<dbReference type="Pfam" id="PF13439">
    <property type="entry name" value="Glyco_transf_4"/>
    <property type="match status" value="1"/>
</dbReference>
<sequence length="395" mass="44597">MRIAIFSDNFYPELSGVSDSIINLAKELVKFGHQVVFFVPKYSLKNFKKSGLPKRELDLGKSVKIYRLGSIPFSGSSSQARMVLPSLWRWLKVKKINPDIIHTQLIYGVGLEALTAAKFLKIPLVGTNHTYLREFIRYSPIHAEWFKTYALHYDAWYYNCCDYVTAPSNCVFDEMVKNGFLKPHQVISNPIDTESFLPGSERKRLEAKKEFKLTPSTIFYPGRIAAEKKIDVIVRALAIVKEKIPDVNFAIAGHGNSLSNLKILIRELGLDRNVKIFGILDKPTLVRLYQGCDIFAIASTSETQSITMLQAMACGLPVVGVNSLALPEYINSKNGLLVEAGDYKAMAEKIIYLFQNHSKMQELGQGGHKFAQNFSAENIARQWEKIYSKVIAMKK</sequence>
<feature type="domain" description="Glycosyltransferase subfamily 4-like N-terminal" evidence="2">
    <location>
        <begin position="15"/>
        <end position="194"/>
    </location>
</feature>
<accession>A0A2H0KS13</accession>
<evidence type="ECO:0008006" key="5">
    <source>
        <dbReference type="Google" id="ProtNLM"/>
    </source>
</evidence>
<dbReference type="InterPro" id="IPR050194">
    <property type="entry name" value="Glycosyltransferase_grp1"/>
</dbReference>
<organism evidence="3 4">
    <name type="scientific">Candidatus Portnoybacteria bacterium CG11_big_fil_rev_8_21_14_0_20_40_15</name>
    <dbReference type="NCBI Taxonomy" id="1974817"/>
    <lineage>
        <taxon>Bacteria</taxon>
        <taxon>Candidatus Portnoyibacteriota</taxon>
    </lineage>
</organism>
<dbReference type="EMBL" id="PCVO01000058">
    <property type="protein sequence ID" value="PIQ74950.1"/>
    <property type="molecule type" value="Genomic_DNA"/>
</dbReference>
<dbReference type="Pfam" id="PF00534">
    <property type="entry name" value="Glycos_transf_1"/>
    <property type="match status" value="1"/>
</dbReference>
<dbReference type="Gene3D" id="3.40.50.2000">
    <property type="entry name" value="Glycogen Phosphorylase B"/>
    <property type="match status" value="2"/>
</dbReference>
<proteinExistence type="predicted"/>
<evidence type="ECO:0000259" key="1">
    <source>
        <dbReference type="Pfam" id="PF00534"/>
    </source>
</evidence>
<dbReference type="InterPro" id="IPR028098">
    <property type="entry name" value="Glyco_trans_4-like_N"/>
</dbReference>
<dbReference type="AlphaFoldDB" id="A0A2H0KS13"/>
<evidence type="ECO:0000259" key="2">
    <source>
        <dbReference type="Pfam" id="PF13439"/>
    </source>
</evidence>
<dbReference type="PANTHER" id="PTHR45947:SF3">
    <property type="entry name" value="SULFOQUINOVOSYL TRANSFERASE SQD2"/>
    <property type="match status" value="1"/>
</dbReference>
<evidence type="ECO:0000313" key="3">
    <source>
        <dbReference type="EMBL" id="PIQ74950.1"/>
    </source>
</evidence>
<evidence type="ECO:0000313" key="4">
    <source>
        <dbReference type="Proteomes" id="UP000229317"/>
    </source>
</evidence>
<dbReference type="Proteomes" id="UP000229317">
    <property type="component" value="Unassembled WGS sequence"/>
</dbReference>
<protein>
    <recommendedName>
        <fullName evidence="5">Glycosyl transferase family 1</fullName>
    </recommendedName>
</protein>
<feature type="domain" description="Glycosyl transferase family 1" evidence="1">
    <location>
        <begin position="203"/>
        <end position="369"/>
    </location>
</feature>